<organism evidence="14 15">
    <name type="scientific">Bauldia litoralis</name>
    <dbReference type="NCBI Taxonomy" id="665467"/>
    <lineage>
        <taxon>Bacteria</taxon>
        <taxon>Pseudomonadati</taxon>
        <taxon>Pseudomonadota</taxon>
        <taxon>Alphaproteobacteria</taxon>
        <taxon>Hyphomicrobiales</taxon>
        <taxon>Kaistiaceae</taxon>
        <taxon>Bauldia</taxon>
    </lineage>
</organism>
<protein>
    <recommendedName>
        <fullName evidence="11">Biosynthetic peptidoglycan transglycosylase</fullName>
        <ecNumber evidence="11">2.4.99.28</ecNumber>
    </recommendedName>
    <alternativeName>
        <fullName evidence="11">Glycan polymerase</fullName>
    </alternativeName>
    <alternativeName>
        <fullName evidence="11">Peptidoglycan glycosyltransferase MtgA</fullName>
        <shortName evidence="11">PGT</shortName>
    </alternativeName>
</protein>
<dbReference type="NCBIfam" id="TIGR02070">
    <property type="entry name" value="mono_pep_trsgly"/>
    <property type="match status" value="1"/>
</dbReference>
<dbReference type="OrthoDB" id="9766909at2"/>
<gene>
    <name evidence="11" type="primary">mtgA</name>
    <name evidence="14" type="ORF">SAMN02982931_02049</name>
</gene>
<dbReference type="EMBL" id="FMXQ01000003">
    <property type="protein sequence ID" value="SDB26059.1"/>
    <property type="molecule type" value="Genomic_DNA"/>
</dbReference>
<proteinExistence type="inferred from homology"/>
<evidence type="ECO:0000259" key="13">
    <source>
        <dbReference type="Pfam" id="PF00912"/>
    </source>
</evidence>
<keyword evidence="7 11" id="KW-0573">Peptidoglycan synthesis</keyword>
<keyword evidence="3 11" id="KW-0328">Glycosyltransferase</keyword>
<accession>A0A1G6BZK0</accession>
<keyword evidence="6 11" id="KW-0133">Cell shape</keyword>
<dbReference type="GO" id="GO:0009252">
    <property type="term" value="P:peptidoglycan biosynthetic process"/>
    <property type="evidence" value="ECO:0007669"/>
    <property type="project" value="UniProtKB-UniRule"/>
</dbReference>
<evidence type="ECO:0000256" key="6">
    <source>
        <dbReference type="ARBA" id="ARBA00022960"/>
    </source>
</evidence>
<dbReference type="EC" id="2.4.99.28" evidence="11"/>
<evidence type="ECO:0000256" key="3">
    <source>
        <dbReference type="ARBA" id="ARBA00022676"/>
    </source>
</evidence>
<name>A0A1G6BZK0_9HYPH</name>
<dbReference type="GO" id="GO:0009274">
    <property type="term" value="C:peptidoglycan-based cell wall"/>
    <property type="evidence" value="ECO:0007669"/>
    <property type="project" value="InterPro"/>
</dbReference>
<feature type="region of interest" description="Disordered" evidence="12">
    <location>
        <begin position="1"/>
        <end position="37"/>
    </location>
</feature>
<dbReference type="InterPro" id="IPR023346">
    <property type="entry name" value="Lysozyme-like_dom_sf"/>
</dbReference>
<keyword evidence="8 11" id="KW-1133">Transmembrane helix</keyword>
<dbReference type="InterPro" id="IPR036950">
    <property type="entry name" value="PBP_transglycosylase"/>
</dbReference>
<sequence length="260" mass="28898">MSPAKTPKSRAKPARAKPPARPAEKAPTGKANPQPEAGPRWRRLWRILLIALVILVALPLLLVPVYRFVNPIGTYMLYTRLVEGPLDRRWVEFDNISKALVVSVMMSEDARFCEDNGVDWGAISEVVESPGGPSRGASTIAMQTVRNLFLWLSRSYVRKAIEIPLALYADTVWGKRREMELYLNIAQWGPRIFGIEAAAQHYFGRPAADLTARQSALLASALPNPLARNPARPSKLMTSLARTIEARARLAGPYIVCLYP</sequence>
<comment type="pathway">
    <text evidence="11">Cell wall biogenesis; peptidoglycan biosynthesis.</text>
</comment>
<dbReference type="Proteomes" id="UP000199071">
    <property type="component" value="Unassembled WGS sequence"/>
</dbReference>
<keyword evidence="15" id="KW-1185">Reference proteome</keyword>
<evidence type="ECO:0000256" key="2">
    <source>
        <dbReference type="ARBA" id="ARBA00022519"/>
    </source>
</evidence>
<comment type="function">
    <text evidence="11">Peptidoglycan polymerase that catalyzes glycan chain elongation from lipid-linked precursors.</text>
</comment>
<evidence type="ECO:0000256" key="1">
    <source>
        <dbReference type="ARBA" id="ARBA00022475"/>
    </source>
</evidence>
<comment type="catalytic activity">
    <reaction evidence="11">
        <text>[GlcNAc-(1-&gt;4)-Mur2Ac(oyl-L-Ala-gamma-D-Glu-L-Lys-D-Ala-D-Ala)](n)-di-trans,octa-cis-undecaprenyl diphosphate + beta-D-GlcNAc-(1-&gt;4)-Mur2Ac(oyl-L-Ala-gamma-D-Glu-L-Lys-D-Ala-D-Ala)-di-trans,octa-cis-undecaprenyl diphosphate = [GlcNAc-(1-&gt;4)-Mur2Ac(oyl-L-Ala-gamma-D-Glu-L-Lys-D-Ala-D-Ala)](n+1)-di-trans,octa-cis-undecaprenyl diphosphate + di-trans,octa-cis-undecaprenyl diphosphate + H(+)</text>
        <dbReference type="Rhea" id="RHEA:23708"/>
        <dbReference type="Rhea" id="RHEA-COMP:9602"/>
        <dbReference type="Rhea" id="RHEA-COMP:9603"/>
        <dbReference type="ChEBI" id="CHEBI:15378"/>
        <dbReference type="ChEBI" id="CHEBI:58405"/>
        <dbReference type="ChEBI" id="CHEBI:60033"/>
        <dbReference type="ChEBI" id="CHEBI:78435"/>
        <dbReference type="EC" id="2.4.99.28"/>
    </reaction>
</comment>
<keyword evidence="1 11" id="KW-1003">Cell membrane</keyword>
<evidence type="ECO:0000256" key="5">
    <source>
        <dbReference type="ARBA" id="ARBA00022692"/>
    </source>
</evidence>
<feature type="domain" description="Glycosyl transferase family 51" evidence="13">
    <location>
        <begin position="86"/>
        <end position="239"/>
    </location>
</feature>
<dbReference type="GO" id="GO:0008955">
    <property type="term" value="F:peptidoglycan glycosyltransferase activity"/>
    <property type="evidence" value="ECO:0007669"/>
    <property type="project" value="UniProtKB-UniRule"/>
</dbReference>
<dbReference type="HAMAP" id="MF_00766">
    <property type="entry name" value="PGT_MtgA"/>
    <property type="match status" value="1"/>
</dbReference>
<dbReference type="AlphaFoldDB" id="A0A1G6BZK0"/>
<keyword evidence="9 11" id="KW-0472">Membrane</keyword>
<dbReference type="PANTHER" id="PTHR30400">
    <property type="entry name" value="MONOFUNCTIONAL BIOSYNTHETIC PEPTIDOGLYCAN TRANSGLYCOSYLASE"/>
    <property type="match status" value="1"/>
</dbReference>
<evidence type="ECO:0000256" key="10">
    <source>
        <dbReference type="ARBA" id="ARBA00023316"/>
    </source>
</evidence>
<dbReference type="UniPathway" id="UPA00219"/>
<dbReference type="GO" id="GO:0071555">
    <property type="term" value="P:cell wall organization"/>
    <property type="evidence" value="ECO:0007669"/>
    <property type="project" value="UniProtKB-KW"/>
</dbReference>
<dbReference type="InterPro" id="IPR001264">
    <property type="entry name" value="Glyco_trans_51"/>
</dbReference>
<evidence type="ECO:0000256" key="7">
    <source>
        <dbReference type="ARBA" id="ARBA00022984"/>
    </source>
</evidence>
<evidence type="ECO:0000313" key="14">
    <source>
        <dbReference type="EMBL" id="SDB26059.1"/>
    </source>
</evidence>
<keyword evidence="2 11" id="KW-0997">Cell inner membrane</keyword>
<dbReference type="InterPro" id="IPR011812">
    <property type="entry name" value="Pep_trsgly"/>
</dbReference>
<dbReference type="Gene3D" id="1.10.3810.10">
    <property type="entry name" value="Biosynthetic peptidoglycan transglycosylase-like"/>
    <property type="match status" value="1"/>
</dbReference>
<dbReference type="SUPFAM" id="SSF53955">
    <property type="entry name" value="Lysozyme-like"/>
    <property type="match status" value="1"/>
</dbReference>
<dbReference type="Pfam" id="PF00912">
    <property type="entry name" value="Transgly"/>
    <property type="match status" value="1"/>
</dbReference>
<dbReference type="PANTHER" id="PTHR30400:SF0">
    <property type="entry name" value="BIOSYNTHETIC PEPTIDOGLYCAN TRANSGLYCOSYLASE"/>
    <property type="match status" value="1"/>
</dbReference>
<reference evidence="14 15" key="1">
    <citation type="submission" date="2016-10" db="EMBL/GenBank/DDBJ databases">
        <authorList>
            <person name="de Groot N.N."/>
        </authorList>
    </citation>
    <scope>NUCLEOTIDE SEQUENCE [LARGE SCALE GENOMIC DNA]</scope>
    <source>
        <strain evidence="14 15">ATCC 35022</strain>
    </source>
</reference>
<evidence type="ECO:0000256" key="8">
    <source>
        <dbReference type="ARBA" id="ARBA00022989"/>
    </source>
</evidence>
<dbReference type="STRING" id="665467.SAMN02982931_02049"/>
<comment type="subcellular location">
    <subcellularLocation>
        <location evidence="11">Cell inner membrane</location>
        <topology evidence="11">Single-pass membrane protein</topology>
    </subcellularLocation>
</comment>
<evidence type="ECO:0000256" key="12">
    <source>
        <dbReference type="SAM" id="MobiDB-lite"/>
    </source>
</evidence>
<dbReference type="GO" id="GO:0008360">
    <property type="term" value="P:regulation of cell shape"/>
    <property type="evidence" value="ECO:0007669"/>
    <property type="project" value="UniProtKB-KW"/>
</dbReference>
<keyword evidence="5 11" id="KW-0812">Transmembrane</keyword>
<evidence type="ECO:0000256" key="11">
    <source>
        <dbReference type="HAMAP-Rule" id="MF_00766"/>
    </source>
</evidence>
<evidence type="ECO:0000256" key="9">
    <source>
        <dbReference type="ARBA" id="ARBA00023136"/>
    </source>
</evidence>
<comment type="similarity">
    <text evidence="11">Belongs to the glycosyltransferase 51 family.</text>
</comment>
<evidence type="ECO:0000256" key="4">
    <source>
        <dbReference type="ARBA" id="ARBA00022679"/>
    </source>
</evidence>
<dbReference type="GO" id="GO:0005886">
    <property type="term" value="C:plasma membrane"/>
    <property type="evidence" value="ECO:0007669"/>
    <property type="project" value="UniProtKB-SubCell"/>
</dbReference>
<dbReference type="GO" id="GO:0016763">
    <property type="term" value="F:pentosyltransferase activity"/>
    <property type="evidence" value="ECO:0007669"/>
    <property type="project" value="InterPro"/>
</dbReference>
<keyword evidence="10 11" id="KW-0961">Cell wall biogenesis/degradation</keyword>
<evidence type="ECO:0000313" key="15">
    <source>
        <dbReference type="Proteomes" id="UP000199071"/>
    </source>
</evidence>
<keyword evidence="4 11" id="KW-0808">Transferase</keyword>
<feature type="transmembrane region" description="Helical" evidence="11">
    <location>
        <begin position="47"/>
        <end position="69"/>
    </location>
</feature>